<proteinExistence type="inferred from homology"/>
<dbReference type="Gene3D" id="3.40.109.10">
    <property type="entry name" value="NADH Oxidase"/>
    <property type="match status" value="1"/>
</dbReference>
<sequence length="289" mass="31775">MTVDTALMRAALQAPAVSTVVADPASVQAAIASRFCCREFLGTPVARATIERILRLASWAPSGSNIQPWKVYVVQGASRDALSRKVCEANDALAADPALASQYREEYQYYPDPWVSPYLERRRACGLGLYGVLNIAKGDRLRMHAQMQCNYEFFGAPVGIFFTNESLMAEGALVDTAMFVQNVMIAARAEGLHTCIQAAWNPFASIVLPHLGAQKERLVCALALGYADEQAPVNTFRPDRVDPAAYTSWLDLAPSARACRTLVSDTYDGHAETSLSFSLIERQRRRDSF</sequence>
<keyword evidence="5" id="KW-0560">Oxidoreductase</keyword>
<evidence type="ECO:0000313" key="7">
    <source>
        <dbReference type="EMBL" id="EXX95091.1"/>
    </source>
</evidence>
<organism evidence="7 8">
    <name type="scientific">Bordetella holmesii 1058</name>
    <dbReference type="NCBI Taxonomy" id="1247648"/>
    <lineage>
        <taxon>Bacteria</taxon>
        <taxon>Pseudomonadati</taxon>
        <taxon>Pseudomonadota</taxon>
        <taxon>Betaproteobacteria</taxon>
        <taxon>Burkholderiales</taxon>
        <taxon>Alcaligenaceae</taxon>
        <taxon>Bordetella</taxon>
    </lineage>
</organism>
<gene>
    <name evidence="7" type="ORF">D559_2518</name>
</gene>
<evidence type="ECO:0000313" key="8">
    <source>
        <dbReference type="Proteomes" id="UP000023104"/>
    </source>
</evidence>
<name>A0ABN0S0L1_9BORD</name>
<dbReference type="CDD" id="cd02136">
    <property type="entry name" value="PnbA_NfnB-like"/>
    <property type="match status" value="1"/>
</dbReference>
<evidence type="ECO:0000256" key="1">
    <source>
        <dbReference type="ARBA" id="ARBA00001917"/>
    </source>
</evidence>
<keyword evidence="4" id="KW-0288">FMN</keyword>
<dbReference type="Proteomes" id="UP000023104">
    <property type="component" value="Unassembled WGS sequence"/>
</dbReference>
<evidence type="ECO:0000256" key="4">
    <source>
        <dbReference type="ARBA" id="ARBA00022643"/>
    </source>
</evidence>
<dbReference type="GeneID" id="93119003"/>
<comment type="cofactor">
    <cofactor evidence="1">
        <name>FMN</name>
        <dbReference type="ChEBI" id="CHEBI:58210"/>
    </cofactor>
</comment>
<dbReference type="Pfam" id="PF00881">
    <property type="entry name" value="Nitroreductase"/>
    <property type="match status" value="1"/>
</dbReference>
<dbReference type="RefSeq" id="WP_005015647.1">
    <property type="nucleotide sequence ID" value="NZ_JDTF01000004.1"/>
</dbReference>
<keyword evidence="8" id="KW-1185">Reference proteome</keyword>
<dbReference type="EMBL" id="JDTF01000004">
    <property type="protein sequence ID" value="EXX95091.1"/>
    <property type="molecule type" value="Genomic_DNA"/>
</dbReference>
<dbReference type="InterPro" id="IPR000415">
    <property type="entry name" value="Nitroreductase-like"/>
</dbReference>
<keyword evidence="3" id="KW-0285">Flavoprotein</keyword>
<dbReference type="SUPFAM" id="SSF55469">
    <property type="entry name" value="FMN-dependent nitroreductase-like"/>
    <property type="match status" value="1"/>
</dbReference>
<accession>A0ABN0S0L1</accession>
<dbReference type="PANTHER" id="PTHR43673">
    <property type="entry name" value="NAD(P)H NITROREDUCTASE YDGI-RELATED"/>
    <property type="match status" value="1"/>
</dbReference>
<protein>
    <submittedName>
        <fullName evidence="7">Nitroreductase family protein</fullName>
    </submittedName>
</protein>
<comment type="caution">
    <text evidence="7">The sequence shown here is derived from an EMBL/GenBank/DDBJ whole genome shotgun (WGS) entry which is preliminary data.</text>
</comment>
<dbReference type="InterPro" id="IPR029479">
    <property type="entry name" value="Nitroreductase"/>
</dbReference>
<comment type="similarity">
    <text evidence="2">Belongs to the nitroreductase family.</text>
</comment>
<feature type="domain" description="Nitroreductase" evidence="6">
    <location>
        <begin position="31"/>
        <end position="226"/>
    </location>
</feature>
<evidence type="ECO:0000256" key="5">
    <source>
        <dbReference type="ARBA" id="ARBA00023002"/>
    </source>
</evidence>
<evidence type="ECO:0000256" key="2">
    <source>
        <dbReference type="ARBA" id="ARBA00007118"/>
    </source>
</evidence>
<evidence type="ECO:0000256" key="3">
    <source>
        <dbReference type="ARBA" id="ARBA00022630"/>
    </source>
</evidence>
<dbReference type="PANTHER" id="PTHR43673:SF2">
    <property type="entry name" value="NITROREDUCTASE"/>
    <property type="match status" value="1"/>
</dbReference>
<evidence type="ECO:0000259" key="6">
    <source>
        <dbReference type="Pfam" id="PF00881"/>
    </source>
</evidence>
<reference evidence="7 8" key="1">
    <citation type="submission" date="2014-02" db="EMBL/GenBank/DDBJ databases">
        <title>Whole Genome Sequencing Of Bordetella Holmesii, An Emerging Opportunistic Infection Of Humans.</title>
        <authorList>
            <person name="Tettelin H."/>
            <person name="Hooven T.A."/>
            <person name="Hine E."/>
            <person name="Su Q."/>
            <person name="Huard R.C."/>
            <person name="Della-Latta P."/>
            <person name="Daugherty S.C."/>
            <person name="Agrawal S."/>
            <person name="Sengamalay N."/>
            <person name="Tallon L.J."/>
            <person name="Sadzewicz L."/>
            <person name="Whittier S."/>
            <person name="Fraser C.M."/>
            <person name="Ratner A.J."/>
        </authorList>
    </citation>
    <scope>NUCLEOTIDE SEQUENCE [LARGE SCALE GENOMIC DNA]</scope>
    <source>
        <strain evidence="7 8">1058</strain>
    </source>
</reference>